<feature type="region of interest" description="Disordered" evidence="1">
    <location>
        <begin position="68"/>
        <end position="116"/>
    </location>
</feature>
<sequence>MLESDGKVCHQYNGVTKNMKHYFAHRVCTTGGSFSAGLVESVDQTASAQLESTKFFLEQIAEVLSSTKPASPPIQTVDRSAEDDYDCESTLSDFSHDSASSVEEVEKSSWEHPADSSIEEELDTPVIYTKIEGFSQRGRNKLYQRPTLVDEILLEAGDQPGLPSHTALLRRVNRAKAKLRPVEPKDLNFELDQQFIPDNFLLSYIL</sequence>
<gene>
    <name evidence="2" type="primary">Hypp6191</name>
    <name evidence="2" type="ORF">BLAG_LOCUS4725</name>
</gene>
<proteinExistence type="predicted"/>
<feature type="compositionally biased region" description="Basic and acidic residues" evidence="1">
    <location>
        <begin position="104"/>
        <end position="114"/>
    </location>
</feature>
<accession>A0A8J9WHZ9</accession>
<keyword evidence="3" id="KW-1185">Reference proteome</keyword>
<feature type="compositionally biased region" description="Polar residues" evidence="1">
    <location>
        <begin position="68"/>
        <end position="78"/>
    </location>
</feature>
<name>A0A8J9WHZ9_BRALA</name>
<dbReference type="EMBL" id="OV696696">
    <property type="protein sequence ID" value="CAH1240910.1"/>
    <property type="molecule type" value="Genomic_DNA"/>
</dbReference>
<organism evidence="2 3">
    <name type="scientific">Branchiostoma lanceolatum</name>
    <name type="common">Common lancelet</name>
    <name type="synonym">Amphioxus lanceolatum</name>
    <dbReference type="NCBI Taxonomy" id="7740"/>
    <lineage>
        <taxon>Eukaryota</taxon>
        <taxon>Metazoa</taxon>
        <taxon>Chordata</taxon>
        <taxon>Cephalochordata</taxon>
        <taxon>Leptocardii</taxon>
        <taxon>Amphioxiformes</taxon>
        <taxon>Branchiostomatidae</taxon>
        <taxon>Branchiostoma</taxon>
    </lineage>
</organism>
<dbReference type="AlphaFoldDB" id="A0A8J9WHZ9"/>
<dbReference type="Proteomes" id="UP000838412">
    <property type="component" value="Chromosome 11"/>
</dbReference>
<evidence type="ECO:0000313" key="3">
    <source>
        <dbReference type="Proteomes" id="UP000838412"/>
    </source>
</evidence>
<evidence type="ECO:0000313" key="2">
    <source>
        <dbReference type="EMBL" id="CAH1240910.1"/>
    </source>
</evidence>
<protein>
    <submittedName>
        <fullName evidence="2">Hypp6191 protein</fullName>
    </submittedName>
</protein>
<evidence type="ECO:0000256" key="1">
    <source>
        <dbReference type="SAM" id="MobiDB-lite"/>
    </source>
</evidence>
<reference evidence="2" key="1">
    <citation type="submission" date="2022-01" db="EMBL/GenBank/DDBJ databases">
        <authorList>
            <person name="Braso-Vives M."/>
        </authorList>
    </citation>
    <scope>NUCLEOTIDE SEQUENCE</scope>
</reference>